<accession>A0A450ZMM3</accession>
<reference evidence="1" key="1">
    <citation type="submission" date="2019-02" db="EMBL/GenBank/DDBJ databases">
        <authorList>
            <person name="Gruber-Vodicka R. H."/>
            <person name="Seah K. B. B."/>
        </authorList>
    </citation>
    <scope>NUCLEOTIDE SEQUENCE</scope>
    <source>
        <strain evidence="1">BECK_BZ126</strain>
    </source>
</reference>
<organism evidence="1">
    <name type="scientific">Candidatus Kentrum sp. TC</name>
    <dbReference type="NCBI Taxonomy" id="2126339"/>
    <lineage>
        <taxon>Bacteria</taxon>
        <taxon>Pseudomonadati</taxon>
        <taxon>Pseudomonadota</taxon>
        <taxon>Gammaproteobacteria</taxon>
        <taxon>Candidatus Kentrum</taxon>
    </lineage>
</organism>
<proteinExistence type="predicted"/>
<evidence type="ECO:0000313" key="1">
    <source>
        <dbReference type="EMBL" id="VFK55034.1"/>
    </source>
</evidence>
<name>A0A450ZMM3_9GAMM</name>
<sequence length="73" mass="7953">MGEIPSPEIHWVFPGLPVGDGPERVEIYMIGSPGAHRGGERIAEAAKTPNKTPEESPWRYGLLAERFGLRLAG</sequence>
<dbReference type="EMBL" id="CAADFW010000006">
    <property type="protein sequence ID" value="VFK55034.1"/>
    <property type="molecule type" value="Genomic_DNA"/>
</dbReference>
<dbReference type="AlphaFoldDB" id="A0A450ZMM3"/>
<protein>
    <submittedName>
        <fullName evidence="1">Uncharacterized protein</fullName>
    </submittedName>
</protein>
<gene>
    <name evidence="1" type="ORF">BECKTC1821F_GA0114240_100655</name>
</gene>